<dbReference type="OrthoDB" id="69088at2759"/>
<evidence type="ECO:0000259" key="1">
    <source>
        <dbReference type="Pfam" id="PF14837"/>
    </source>
</evidence>
<keyword evidence="4" id="KW-1185">Reference proteome</keyword>
<dbReference type="InterPro" id="IPR029445">
    <property type="entry name" value="INTS5_N"/>
</dbReference>
<dbReference type="Pfam" id="PF14838">
    <property type="entry name" value="INTS5_C"/>
    <property type="match status" value="1"/>
</dbReference>
<dbReference type="Proteomes" id="UP000024635">
    <property type="component" value="Unassembled WGS sequence"/>
</dbReference>
<protein>
    <submittedName>
        <fullName evidence="3">Uncharacterized protein</fullName>
    </submittedName>
</protein>
<reference evidence="4" key="1">
    <citation type="journal article" date="2015" name="Nat. Genet.">
        <title>The genome and transcriptome of the zoonotic hookworm Ancylostoma ceylanicum identify infection-specific gene families.</title>
        <authorList>
            <person name="Schwarz E.M."/>
            <person name="Hu Y."/>
            <person name="Antoshechkin I."/>
            <person name="Miller M.M."/>
            <person name="Sternberg P.W."/>
            <person name="Aroian R.V."/>
        </authorList>
    </citation>
    <scope>NUCLEOTIDE SEQUENCE</scope>
    <source>
        <strain evidence="4">HY135</strain>
    </source>
</reference>
<organism evidence="3 4">
    <name type="scientific">Ancylostoma ceylanicum</name>
    <dbReference type="NCBI Taxonomy" id="53326"/>
    <lineage>
        <taxon>Eukaryota</taxon>
        <taxon>Metazoa</taxon>
        <taxon>Ecdysozoa</taxon>
        <taxon>Nematoda</taxon>
        <taxon>Chromadorea</taxon>
        <taxon>Rhabditida</taxon>
        <taxon>Rhabditina</taxon>
        <taxon>Rhabditomorpha</taxon>
        <taxon>Strongyloidea</taxon>
        <taxon>Ancylostomatidae</taxon>
        <taxon>Ancylostomatinae</taxon>
        <taxon>Ancylostoma</taxon>
    </lineage>
</organism>
<comment type="caution">
    <text evidence="3">The sequence shown here is derived from an EMBL/GenBank/DDBJ whole genome shotgun (WGS) entry which is preliminary data.</text>
</comment>
<dbReference type="PANTHER" id="PTHR31697">
    <property type="entry name" value="INTEGRATOR COMPLEX SUBUNIT 5"/>
    <property type="match status" value="1"/>
</dbReference>
<dbReference type="GO" id="GO:0032039">
    <property type="term" value="C:integrator complex"/>
    <property type="evidence" value="ECO:0007669"/>
    <property type="project" value="InterPro"/>
</dbReference>
<feature type="domain" description="Integrator complex subunit 5 C-terminal" evidence="2">
    <location>
        <begin position="216"/>
        <end position="743"/>
    </location>
</feature>
<feature type="domain" description="Integrator complex subunit 5 N-terminal" evidence="1">
    <location>
        <begin position="21"/>
        <end position="187"/>
    </location>
</feature>
<dbReference type="Pfam" id="PF14837">
    <property type="entry name" value="INTS5_N"/>
    <property type="match status" value="1"/>
</dbReference>
<dbReference type="InterPro" id="IPR040316">
    <property type="entry name" value="INTS5"/>
</dbReference>
<sequence>MRLWSLLNQRRKSEMKTFQKKKAVLGFVGLLIHENAHQCFLSKENPQCAVDYSSVENAAITLMKMVENAVASSFIKQSVIDVLSWCCSISSELSQHNAGRSTLMNLPRGAESILDMFKMVGSVAQLIKLIDATINVLLAKCPDECMTVLFDASRNGSHFNWIWLHIAITFPGSIVDHLFTVGAAQFRAYVDDFKVKERTQVSAAVLAGIHEDYNMKLSSLSDVFNFLTRRSNTELEKVVSRMIKDSLDSSAKDGVFENLDFVFFFKLVTCSVETLRCLIRQNADAATPSNFFRGIRQLMSVDQRLVLSSMPYMEFAKQMVRALDVQSLSVVFSCIMEMALDPLIFSQFEHQDPGVCRAIREKIVLVVDEIVNLIVRAAHSKQNLSIVDYPPAAEFASGKRLQFVIDAAISSPPWAGSVIRYLHAVSIIYGEAKAAEIICRFIVGCVEAQSLSALCAFLTTIVPYYPNVMRTAYESLTNIMKVVDTEKDVAKSSILRVLNNIRVLLEWEQTAEDSLQLKYFRLYPDATFGELYTNLLYEVLNTAEDCIAANEMQMAMDLVLAVSRLIEVTAPYTAQFKEGSPNRSVKMQIRHAYKLMLQLAALQRIALSMVCREHDIAISVFEEYRTTIFVFVYQQLNPLLRGYNNLFLLSFLTSCVQDAKALFGDSDDLVAWKYESEERASKLAEIEEAQEESFLKAIEAMPLGRRPNQLAHSGIIGKGARHLQKVDPPSVRWLVVIVQELVAVS</sequence>
<evidence type="ECO:0000313" key="3">
    <source>
        <dbReference type="EMBL" id="EYC31967.1"/>
    </source>
</evidence>
<proteinExistence type="predicted"/>
<evidence type="ECO:0000313" key="4">
    <source>
        <dbReference type="Proteomes" id="UP000024635"/>
    </source>
</evidence>
<accession>A0A016VY72</accession>
<dbReference type="InterPro" id="IPR029444">
    <property type="entry name" value="INTS5_C"/>
</dbReference>
<evidence type="ECO:0000259" key="2">
    <source>
        <dbReference type="Pfam" id="PF14838"/>
    </source>
</evidence>
<gene>
    <name evidence="3" type="primary">Acey_s0003.g1333</name>
    <name evidence="3" type="ORF">Y032_0003g1333</name>
</gene>
<dbReference type="STRING" id="53326.A0A016VY72"/>
<name>A0A016VY72_9BILA</name>
<dbReference type="PANTHER" id="PTHR31697:SF2">
    <property type="entry name" value="INTEGRATOR COMPLEX SUBUNIT 5"/>
    <property type="match status" value="1"/>
</dbReference>
<dbReference type="GO" id="GO:0034472">
    <property type="term" value="P:snRNA 3'-end processing"/>
    <property type="evidence" value="ECO:0007669"/>
    <property type="project" value="TreeGrafter"/>
</dbReference>
<dbReference type="AlphaFoldDB" id="A0A016VY72"/>
<dbReference type="EMBL" id="JARK01001339">
    <property type="protein sequence ID" value="EYC31967.1"/>
    <property type="molecule type" value="Genomic_DNA"/>
</dbReference>